<feature type="domain" description="AAA+ ATPase" evidence="13">
    <location>
        <begin position="187"/>
        <end position="321"/>
    </location>
</feature>
<dbReference type="SUPFAM" id="SSF48295">
    <property type="entry name" value="TrpR-like"/>
    <property type="match status" value="1"/>
</dbReference>
<dbReference type="PRINTS" id="PR00051">
    <property type="entry name" value="DNAA"/>
</dbReference>
<feature type="binding site" evidence="8">
    <location>
        <position position="200"/>
    </location>
    <ligand>
        <name>ATP</name>
        <dbReference type="ChEBI" id="CHEBI:30616"/>
    </ligand>
</feature>
<dbReference type="HAMAP" id="MF_00377">
    <property type="entry name" value="DnaA_bact"/>
    <property type="match status" value="1"/>
</dbReference>
<dbReference type="Pfam" id="PF00308">
    <property type="entry name" value="Bac_DnaA"/>
    <property type="match status" value="1"/>
</dbReference>
<dbReference type="InterPro" id="IPR024633">
    <property type="entry name" value="DnaA_N_dom"/>
</dbReference>
<dbReference type="GO" id="GO:0006270">
    <property type="term" value="P:DNA replication initiation"/>
    <property type="evidence" value="ECO:0007669"/>
    <property type="project" value="UniProtKB-UniRule"/>
</dbReference>
<dbReference type="Pfam" id="PF11638">
    <property type="entry name" value="DnaA_N"/>
    <property type="match status" value="1"/>
</dbReference>
<feature type="region of interest" description="Domain IV, binds dsDNA" evidence="8">
    <location>
        <begin position="371"/>
        <end position="490"/>
    </location>
</feature>
<name>A0A8J6P7L9_9GAMM</name>
<dbReference type="InterPro" id="IPR003593">
    <property type="entry name" value="AAA+_ATPase"/>
</dbReference>
<dbReference type="PROSITE" id="PS01008">
    <property type="entry name" value="DNAA"/>
    <property type="match status" value="1"/>
</dbReference>
<dbReference type="GO" id="GO:0005886">
    <property type="term" value="C:plasma membrane"/>
    <property type="evidence" value="ECO:0007669"/>
    <property type="project" value="TreeGrafter"/>
</dbReference>
<dbReference type="InterPro" id="IPR010921">
    <property type="entry name" value="Trp_repressor/repl_initiator"/>
</dbReference>
<keyword evidence="6 8" id="KW-0446">Lipid-binding</keyword>
<dbReference type="FunFam" id="1.10.8.60:FF:000003">
    <property type="entry name" value="Chromosomal replication initiator protein DnaA"/>
    <property type="match status" value="1"/>
</dbReference>
<dbReference type="GO" id="GO:0005737">
    <property type="term" value="C:cytoplasm"/>
    <property type="evidence" value="ECO:0007669"/>
    <property type="project" value="UniProtKB-SubCell"/>
</dbReference>
<dbReference type="InterPro" id="IPR027417">
    <property type="entry name" value="P-loop_NTPase"/>
</dbReference>
<dbReference type="GO" id="GO:0003688">
    <property type="term" value="F:DNA replication origin binding"/>
    <property type="evidence" value="ECO:0007669"/>
    <property type="project" value="UniProtKB-UniRule"/>
</dbReference>
<dbReference type="SUPFAM" id="SSF52540">
    <property type="entry name" value="P-loop containing nucleoside triphosphate hydrolases"/>
    <property type="match status" value="1"/>
</dbReference>
<evidence type="ECO:0000256" key="1">
    <source>
        <dbReference type="ARBA" id="ARBA00006583"/>
    </source>
</evidence>
<comment type="caution">
    <text evidence="15">The sequence shown here is derived from an EMBL/GenBank/DDBJ whole genome shotgun (WGS) entry which is preliminary data.</text>
</comment>
<dbReference type="GO" id="GO:0006275">
    <property type="term" value="P:regulation of DNA replication"/>
    <property type="evidence" value="ECO:0007669"/>
    <property type="project" value="UniProtKB-UniRule"/>
</dbReference>
<reference evidence="15 16" key="1">
    <citation type="submission" date="2020-08" db="EMBL/GenBank/DDBJ databases">
        <title>Bridging the membrane lipid divide: bacteria of the FCB group superphylum have the potential to synthesize archaeal ether lipids.</title>
        <authorList>
            <person name="Villanueva L."/>
            <person name="Von Meijenfeldt F.A.B."/>
            <person name="Westbye A.B."/>
            <person name="Yadav S."/>
            <person name="Hopmans E.C."/>
            <person name="Dutilh B.E."/>
            <person name="Sinninghe Damste J.S."/>
        </authorList>
    </citation>
    <scope>NUCLEOTIDE SEQUENCE [LARGE SCALE GENOMIC DNA]</scope>
    <source>
        <strain evidence="15">NIOZ-UU100</strain>
    </source>
</reference>
<dbReference type="GO" id="GO:0008289">
    <property type="term" value="F:lipid binding"/>
    <property type="evidence" value="ECO:0007669"/>
    <property type="project" value="UniProtKB-KW"/>
</dbReference>
<dbReference type="FunFam" id="3.40.50.300:FF:000668">
    <property type="entry name" value="Chromosomal replication initiator protein DnaA"/>
    <property type="match status" value="1"/>
</dbReference>
<evidence type="ECO:0000313" key="15">
    <source>
        <dbReference type="EMBL" id="MBC8519417.1"/>
    </source>
</evidence>
<dbReference type="InterPro" id="IPR013159">
    <property type="entry name" value="DnaA_C"/>
</dbReference>
<evidence type="ECO:0000256" key="6">
    <source>
        <dbReference type="ARBA" id="ARBA00023121"/>
    </source>
</evidence>
<dbReference type="PANTHER" id="PTHR30050">
    <property type="entry name" value="CHROMOSOMAL REPLICATION INITIATOR PROTEIN DNAA"/>
    <property type="match status" value="1"/>
</dbReference>
<comment type="subunit">
    <text evidence="8">Oligomerizes as a right-handed, spiral filament on DNA at oriC.</text>
</comment>
<dbReference type="NCBIfam" id="TIGR00362">
    <property type="entry name" value="DnaA"/>
    <property type="match status" value="1"/>
</dbReference>
<keyword evidence="4 8" id="KW-0547">Nucleotide-binding</keyword>
<feature type="domain" description="Chromosomal replication initiator DnaA C-terminal" evidence="14">
    <location>
        <begin position="398"/>
        <end position="467"/>
    </location>
</feature>
<comment type="similarity">
    <text evidence="1 8 11">Belongs to the DnaA family.</text>
</comment>
<dbReference type="EMBL" id="JACNFK010000023">
    <property type="protein sequence ID" value="MBC8519417.1"/>
    <property type="molecule type" value="Genomic_DNA"/>
</dbReference>
<evidence type="ECO:0000256" key="7">
    <source>
        <dbReference type="ARBA" id="ARBA00023125"/>
    </source>
</evidence>
<feature type="region of interest" description="Domain III, AAA+ region" evidence="8">
    <location>
        <begin position="154"/>
        <end position="370"/>
    </location>
</feature>
<organism evidence="15 16">
    <name type="scientific">Candidatus Thiopontia autotrophica</name>
    <dbReference type="NCBI Taxonomy" id="2841688"/>
    <lineage>
        <taxon>Bacteria</taxon>
        <taxon>Pseudomonadati</taxon>
        <taxon>Pseudomonadota</taxon>
        <taxon>Gammaproteobacteria</taxon>
        <taxon>Candidatus Thiopontia</taxon>
    </lineage>
</organism>
<keyword evidence="12" id="KW-1133">Transmembrane helix</keyword>
<feature type="binding site" evidence="8">
    <location>
        <position position="198"/>
    </location>
    <ligand>
        <name>ATP</name>
        <dbReference type="ChEBI" id="CHEBI:30616"/>
    </ligand>
</feature>
<dbReference type="SMART" id="SM00760">
    <property type="entry name" value="Bac_DnaA_C"/>
    <property type="match status" value="1"/>
</dbReference>
<dbReference type="SMART" id="SM00382">
    <property type="entry name" value="AAA"/>
    <property type="match status" value="1"/>
</dbReference>
<dbReference type="Pfam" id="PF08299">
    <property type="entry name" value="Bac_DnaA_C"/>
    <property type="match status" value="1"/>
</dbReference>
<evidence type="ECO:0000256" key="11">
    <source>
        <dbReference type="RuleBase" id="RU004227"/>
    </source>
</evidence>
<evidence type="ECO:0000256" key="8">
    <source>
        <dbReference type="HAMAP-Rule" id="MF_00377"/>
    </source>
</evidence>
<dbReference type="Gene3D" id="3.40.50.300">
    <property type="entry name" value="P-loop containing nucleotide triphosphate hydrolases"/>
    <property type="match status" value="1"/>
</dbReference>
<protein>
    <recommendedName>
        <fullName evidence="8 9">Chromosomal replication initiator protein DnaA</fullName>
    </recommendedName>
</protein>
<sequence>MNKKQKQLWITFSLGATIILIQGGLLYGFFVFRFLLIVNIFFINQTIIKHQGGCLVAEVWTNCLRILGDELPDEEFNAWIRPLHVTEKDGSIELFAPNGLILDQVQSHYLPLIRRTILQIDDSESEVFLYIGSNSKKSSVAQPESLLPEYFENNLNPFFTFSNFVEGKTTQLAHAAAKQVADNPESSYNPLFIHGSTGLGKTHLMHAIGHQLLKKNPSSRILYIRSQNFVNDMVSALRHHTIDQFKQYFHGLDVLLIDDIQFFAGKHSSQEEFFNTYNALLEGNKQIVLTSDKYPKEIDKLEDRLKSRFGAGLTVPVERPELETRVAILMKKAEQIPLDLPQEAAFEIAKLVKSNVRELEGALNNVRANTQLTGEPITIESVRVALRDLIAVHDRLVSIDNIQKTISDYYNVSLSDLLSKSRSRSIARPRQIAMSLAKELTEKSLPEIGRAFGGRDHTTVIHACKKINELRESDSRTNDDYQNLQRQLSA</sequence>
<feature type="transmembrane region" description="Helical" evidence="12">
    <location>
        <begin position="12"/>
        <end position="42"/>
    </location>
</feature>
<feature type="region of interest" description="Domain I, interacts with DnaA modulators" evidence="8">
    <location>
        <begin position="1"/>
        <end position="135"/>
    </location>
</feature>
<dbReference type="CDD" id="cd00009">
    <property type="entry name" value="AAA"/>
    <property type="match status" value="1"/>
</dbReference>
<dbReference type="InterPro" id="IPR013317">
    <property type="entry name" value="DnaA_dom"/>
</dbReference>
<comment type="domain">
    <text evidence="8">Domain I is involved in oligomerization and binding regulators, domain II is flexibile and of varying length in different bacteria, domain III forms the AAA+ region, while domain IV binds dsDNA.</text>
</comment>
<feature type="binding site" evidence="8">
    <location>
        <position position="202"/>
    </location>
    <ligand>
        <name>ATP</name>
        <dbReference type="ChEBI" id="CHEBI:30616"/>
    </ligand>
</feature>
<dbReference type="Gene3D" id="1.10.8.60">
    <property type="match status" value="1"/>
</dbReference>
<dbReference type="Gene3D" id="3.30.300.180">
    <property type="match status" value="1"/>
</dbReference>
<comment type="subcellular location">
    <subcellularLocation>
        <location evidence="8">Cytoplasm</location>
    </subcellularLocation>
</comment>
<evidence type="ECO:0000259" key="13">
    <source>
        <dbReference type="SMART" id="SM00382"/>
    </source>
</evidence>
<dbReference type="InterPro" id="IPR018312">
    <property type="entry name" value="Chromosome_initiator_DnaA_CS"/>
</dbReference>
<keyword evidence="2 8" id="KW-0963">Cytoplasm</keyword>
<dbReference type="InterPro" id="IPR020591">
    <property type="entry name" value="Chromosome_initiator_DnaA-like"/>
</dbReference>
<dbReference type="InterPro" id="IPR038454">
    <property type="entry name" value="DnaA_N_sf"/>
</dbReference>
<comment type="function">
    <text evidence="8 10">Plays an essential role in the initiation and regulation of chromosomal replication. ATP-DnaA binds to the origin of replication (oriC) to initiate formation of the DNA replication initiation complex once per cell cycle. Binds the DnaA box (a 9 base pair repeat at the origin) and separates the double-stranded (ds)DNA. Forms a right-handed helical filament on oriC DNA; dsDNA binds to the exterior of the filament while single-stranded (ss)DNA is stabiized in the filament's interior. The ATP-DnaA-oriC complex binds and stabilizes one strand of the AT-rich DNA unwinding element (DUE), permitting loading of DNA polymerase. After initiation quickly degrades to an ADP-DnaA complex that is not apt for DNA replication. Binds acidic phospholipids.</text>
</comment>
<gene>
    <name evidence="8 15" type="primary">dnaA</name>
    <name evidence="15" type="ORF">H8D24_03295</name>
</gene>
<keyword evidence="7 8" id="KW-0238">DNA-binding</keyword>
<evidence type="ECO:0000256" key="5">
    <source>
        <dbReference type="ARBA" id="ARBA00022840"/>
    </source>
</evidence>
<dbReference type="Proteomes" id="UP000654401">
    <property type="component" value="Unassembled WGS sequence"/>
</dbReference>
<keyword evidence="12" id="KW-0812">Transmembrane</keyword>
<keyword evidence="5 8" id="KW-0067">ATP-binding</keyword>
<dbReference type="GO" id="GO:0005524">
    <property type="term" value="F:ATP binding"/>
    <property type="evidence" value="ECO:0007669"/>
    <property type="project" value="UniProtKB-UniRule"/>
</dbReference>
<keyword evidence="12" id="KW-0472">Membrane</keyword>
<accession>A0A8J6P7L9</accession>
<dbReference type="CDD" id="cd06571">
    <property type="entry name" value="Bac_DnaA_C"/>
    <property type="match status" value="1"/>
</dbReference>
<dbReference type="PANTHER" id="PTHR30050:SF2">
    <property type="entry name" value="CHROMOSOMAL REPLICATION INITIATOR PROTEIN DNAA"/>
    <property type="match status" value="1"/>
</dbReference>
<evidence type="ECO:0000256" key="3">
    <source>
        <dbReference type="ARBA" id="ARBA00022705"/>
    </source>
</evidence>
<evidence type="ECO:0000256" key="9">
    <source>
        <dbReference type="NCBIfam" id="TIGR00362"/>
    </source>
</evidence>
<dbReference type="InterPro" id="IPR001957">
    <property type="entry name" value="Chromosome_initiator_DnaA"/>
</dbReference>
<dbReference type="AlphaFoldDB" id="A0A8J6P7L9"/>
<proteinExistence type="inferred from homology"/>
<evidence type="ECO:0000313" key="16">
    <source>
        <dbReference type="Proteomes" id="UP000654401"/>
    </source>
</evidence>
<evidence type="ECO:0000256" key="10">
    <source>
        <dbReference type="RuleBase" id="RU000577"/>
    </source>
</evidence>
<evidence type="ECO:0000256" key="2">
    <source>
        <dbReference type="ARBA" id="ARBA00022490"/>
    </source>
</evidence>
<evidence type="ECO:0000256" key="12">
    <source>
        <dbReference type="SAM" id="Phobius"/>
    </source>
</evidence>
<evidence type="ECO:0000259" key="14">
    <source>
        <dbReference type="SMART" id="SM00760"/>
    </source>
</evidence>
<evidence type="ECO:0000256" key="4">
    <source>
        <dbReference type="ARBA" id="ARBA00022741"/>
    </source>
</evidence>
<comment type="caution">
    <text evidence="8">Lacks conserved residue(s) required for the propagation of feature annotation.</text>
</comment>
<feature type="binding site" evidence="8">
    <location>
        <position position="201"/>
    </location>
    <ligand>
        <name>ATP</name>
        <dbReference type="ChEBI" id="CHEBI:30616"/>
    </ligand>
</feature>
<keyword evidence="3 8" id="KW-0235">DNA replication</keyword>
<dbReference type="Gene3D" id="1.10.1750.10">
    <property type="match status" value="1"/>
</dbReference>